<evidence type="ECO:0000256" key="2">
    <source>
        <dbReference type="ARBA" id="ARBA00022598"/>
    </source>
</evidence>
<proteinExistence type="inferred from homology"/>
<dbReference type="GO" id="GO:0005886">
    <property type="term" value="C:plasma membrane"/>
    <property type="evidence" value="ECO:0007669"/>
    <property type="project" value="TreeGrafter"/>
</dbReference>
<keyword evidence="2" id="KW-0436">Ligase</keyword>
<comment type="similarity">
    <text evidence="1">Belongs to the ATP-dependent AMP-binding enzyme family.</text>
</comment>
<evidence type="ECO:0000256" key="3">
    <source>
        <dbReference type="ARBA" id="ARBA00022741"/>
    </source>
</evidence>
<dbReference type="PANTHER" id="PTHR43107:SF15">
    <property type="entry name" value="FATTY ACID TRANSPORT PROTEIN 3, ISOFORM A"/>
    <property type="match status" value="1"/>
</dbReference>
<dbReference type="GO" id="GO:0005524">
    <property type="term" value="F:ATP binding"/>
    <property type="evidence" value="ECO:0007669"/>
    <property type="project" value="UniProtKB-KW"/>
</dbReference>
<dbReference type="AlphaFoldDB" id="A0A0A9Z8P7"/>
<evidence type="ECO:0000256" key="4">
    <source>
        <dbReference type="ARBA" id="ARBA00022840"/>
    </source>
</evidence>
<sequence>MHYLPAFPFRVVKYDECTQEIWRDTHHGYSRRVGVHEVGEILGEIVNGFDLFALRRFDGYHHSKTSFDGNDNKSSIHNGSSAGEDHHTAQKIVRHVLWPSANSTFFRSGDLVMFDKFGFVTFIDRVGDTFR</sequence>
<dbReference type="GO" id="GO:0044539">
    <property type="term" value="P:long-chain fatty acid import into cell"/>
    <property type="evidence" value="ECO:0007669"/>
    <property type="project" value="TreeGrafter"/>
</dbReference>
<keyword evidence="4" id="KW-0067">ATP-binding</keyword>
<name>A0A0A9Z8P7_LYGHE</name>
<dbReference type="PANTHER" id="PTHR43107">
    <property type="entry name" value="LONG-CHAIN FATTY ACID TRANSPORT PROTEIN"/>
    <property type="match status" value="1"/>
</dbReference>
<organism evidence="5">
    <name type="scientific">Lygus hesperus</name>
    <name type="common">Western plant bug</name>
    <dbReference type="NCBI Taxonomy" id="30085"/>
    <lineage>
        <taxon>Eukaryota</taxon>
        <taxon>Metazoa</taxon>
        <taxon>Ecdysozoa</taxon>
        <taxon>Arthropoda</taxon>
        <taxon>Hexapoda</taxon>
        <taxon>Insecta</taxon>
        <taxon>Pterygota</taxon>
        <taxon>Neoptera</taxon>
        <taxon>Paraneoptera</taxon>
        <taxon>Hemiptera</taxon>
        <taxon>Heteroptera</taxon>
        <taxon>Panheteroptera</taxon>
        <taxon>Cimicomorpha</taxon>
        <taxon>Miridae</taxon>
        <taxon>Mirini</taxon>
        <taxon>Lygus</taxon>
    </lineage>
</organism>
<protein>
    <submittedName>
        <fullName evidence="5">Long-chain fatty acid transport protein 1</fullName>
    </submittedName>
</protein>
<dbReference type="GO" id="GO:0005324">
    <property type="term" value="F:long-chain fatty acid transmembrane transporter activity"/>
    <property type="evidence" value="ECO:0007669"/>
    <property type="project" value="TreeGrafter"/>
</dbReference>
<accession>A0A0A9Z8P7</accession>
<evidence type="ECO:0000256" key="1">
    <source>
        <dbReference type="ARBA" id="ARBA00006432"/>
    </source>
</evidence>
<dbReference type="EMBL" id="GBHO01002007">
    <property type="protein sequence ID" value="JAG41597.1"/>
    <property type="molecule type" value="Transcribed_RNA"/>
</dbReference>
<dbReference type="SUPFAM" id="SSF56801">
    <property type="entry name" value="Acetyl-CoA synthetase-like"/>
    <property type="match status" value="1"/>
</dbReference>
<gene>
    <name evidence="5" type="primary">SLC27A1_0</name>
    <name evidence="5" type="ORF">CM83_21556</name>
</gene>
<reference evidence="5" key="2">
    <citation type="submission" date="2014-07" db="EMBL/GenBank/DDBJ databases">
        <authorList>
            <person name="Hull J."/>
        </authorList>
    </citation>
    <scope>NUCLEOTIDE SEQUENCE</scope>
</reference>
<evidence type="ECO:0000313" key="5">
    <source>
        <dbReference type="EMBL" id="JAG41597.1"/>
    </source>
</evidence>
<dbReference type="GO" id="GO:0004467">
    <property type="term" value="F:long-chain fatty acid-CoA ligase activity"/>
    <property type="evidence" value="ECO:0007669"/>
    <property type="project" value="TreeGrafter"/>
</dbReference>
<keyword evidence="3" id="KW-0547">Nucleotide-binding</keyword>
<reference evidence="5" key="1">
    <citation type="journal article" date="2014" name="PLoS ONE">
        <title>Transcriptome-Based Identification of ABC Transporters in the Western Tarnished Plant Bug Lygus hesperus.</title>
        <authorList>
            <person name="Hull J.J."/>
            <person name="Chaney K."/>
            <person name="Geib S.M."/>
            <person name="Fabrick J.A."/>
            <person name="Brent C.S."/>
            <person name="Walsh D."/>
            <person name="Lavine L.C."/>
        </authorList>
    </citation>
    <scope>NUCLEOTIDE SEQUENCE</scope>
</reference>